<evidence type="ECO:0000313" key="3">
    <source>
        <dbReference type="Proteomes" id="UP001597092"/>
    </source>
</evidence>
<keyword evidence="3" id="KW-1185">Reference proteome</keyword>
<feature type="transmembrane region" description="Helical" evidence="1">
    <location>
        <begin position="6"/>
        <end position="30"/>
    </location>
</feature>
<evidence type="ECO:0000256" key="1">
    <source>
        <dbReference type="SAM" id="Phobius"/>
    </source>
</evidence>
<sequence>MAEMTPLLTAASALSVLNILLLLVLSVVWVRNYQAFKTPLTLGLLGFAVVLLIENLVALSFFFSMGMLYTGSQAAQQAVLAMRGLQLLAISFLTVVSLR</sequence>
<evidence type="ECO:0000313" key="2">
    <source>
        <dbReference type="EMBL" id="MFD1685607.1"/>
    </source>
</evidence>
<accession>A0ABD6DWG2</accession>
<gene>
    <name evidence="2" type="ORF">ACFSAS_08290</name>
</gene>
<dbReference type="InterPro" id="IPR058349">
    <property type="entry name" value="DUF8036"/>
</dbReference>
<proteinExistence type="predicted"/>
<protein>
    <submittedName>
        <fullName evidence="2">Uncharacterized protein</fullName>
    </submittedName>
</protein>
<keyword evidence="1" id="KW-0812">Transmembrane</keyword>
<dbReference type="Proteomes" id="UP001597092">
    <property type="component" value="Unassembled WGS sequence"/>
</dbReference>
<comment type="caution">
    <text evidence="2">The sequence shown here is derived from an EMBL/GenBank/DDBJ whole genome shotgun (WGS) entry which is preliminary data.</text>
</comment>
<keyword evidence="1" id="KW-0472">Membrane</keyword>
<keyword evidence="1" id="KW-1133">Transmembrane helix</keyword>
<dbReference type="AlphaFoldDB" id="A0ABD6DWG2"/>
<dbReference type="EMBL" id="JBHUDP010000002">
    <property type="protein sequence ID" value="MFD1685607.1"/>
    <property type="molecule type" value="Genomic_DNA"/>
</dbReference>
<dbReference type="Pfam" id="PF26119">
    <property type="entry name" value="DUF8036"/>
    <property type="match status" value="1"/>
</dbReference>
<organism evidence="2 3">
    <name type="scientific">Halobellus litoreus</name>
    <dbReference type="NCBI Taxonomy" id="755310"/>
    <lineage>
        <taxon>Archaea</taxon>
        <taxon>Methanobacteriati</taxon>
        <taxon>Methanobacteriota</taxon>
        <taxon>Stenosarchaea group</taxon>
        <taxon>Halobacteria</taxon>
        <taxon>Halobacteriales</taxon>
        <taxon>Haloferacaceae</taxon>
        <taxon>Halobellus</taxon>
    </lineage>
</organism>
<feature type="transmembrane region" description="Helical" evidence="1">
    <location>
        <begin position="42"/>
        <end position="68"/>
    </location>
</feature>
<feature type="transmembrane region" description="Helical" evidence="1">
    <location>
        <begin position="80"/>
        <end position="98"/>
    </location>
</feature>
<dbReference type="RefSeq" id="WP_390282011.1">
    <property type="nucleotide sequence ID" value="NZ_JANHAW010000001.1"/>
</dbReference>
<name>A0ABD6DWG2_9EURY</name>
<reference evidence="2 3" key="1">
    <citation type="journal article" date="2019" name="Int. J. Syst. Evol. Microbiol.">
        <title>The Global Catalogue of Microorganisms (GCM) 10K type strain sequencing project: providing services to taxonomists for standard genome sequencing and annotation.</title>
        <authorList>
            <consortium name="The Broad Institute Genomics Platform"/>
            <consortium name="The Broad Institute Genome Sequencing Center for Infectious Disease"/>
            <person name="Wu L."/>
            <person name="Ma J."/>
        </authorList>
    </citation>
    <scope>NUCLEOTIDE SEQUENCE [LARGE SCALE GENOMIC DNA]</scope>
    <source>
        <strain evidence="2 3">CGMCC 1.10387</strain>
    </source>
</reference>